<dbReference type="VEuPathDB" id="FungiDB:jhhlp_004642"/>
<dbReference type="OrthoDB" id="5367487at2759"/>
<dbReference type="InterPro" id="IPR007219">
    <property type="entry name" value="XnlR_reg_dom"/>
</dbReference>
<feature type="compositionally biased region" description="Low complexity" evidence="3">
    <location>
        <begin position="29"/>
        <end position="43"/>
    </location>
</feature>
<dbReference type="SUPFAM" id="SSF57701">
    <property type="entry name" value="Zn2/Cys6 DNA-binding domain"/>
    <property type="match status" value="1"/>
</dbReference>
<evidence type="ECO:0000313" key="5">
    <source>
        <dbReference type="EMBL" id="PKS10017.1"/>
    </source>
</evidence>
<reference evidence="5 6" key="1">
    <citation type="journal article" date="2017" name="G3 (Bethesda)">
        <title>First Draft Genome Sequence of the Pathogenic Fungus Lomentospora prolificans (Formerly Scedosporium prolificans).</title>
        <authorList>
            <person name="Luo R."/>
            <person name="Zimin A."/>
            <person name="Workman R."/>
            <person name="Fan Y."/>
            <person name="Pertea G."/>
            <person name="Grossman N."/>
            <person name="Wear M.P."/>
            <person name="Jia B."/>
            <person name="Miller H."/>
            <person name="Casadevall A."/>
            <person name="Timp W."/>
            <person name="Zhang S.X."/>
            <person name="Salzberg S.L."/>
        </authorList>
    </citation>
    <scope>NUCLEOTIDE SEQUENCE [LARGE SCALE GENOMIC DNA]</scope>
    <source>
        <strain evidence="5 6">JHH-5317</strain>
    </source>
</reference>
<dbReference type="PROSITE" id="PS00463">
    <property type="entry name" value="ZN2_CY6_FUNGAL_1"/>
    <property type="match status" value="1"/>
</dbReference>
<feature type="compositionally biased region" description="Low complexity" evidence="3">
    <location>
        <begin position="1"/>
        <end position="15"/>
    </location>
</feature>
<dbReference type="InterPro" id="IPR001138">
    <property type="entry name" value="Zn2Cys6_DnaBD"/>
</dbReference>
<dbReference type="PROSITE" id="PS50048">
    <property type="entry name" value="ZN2_CY6_FUNGAL_2"/>
    <property type="match status" value="1"/>
</dbReference>
<dbReference type="EMBL" id="NLAX01000010">
    <property type="protein sequence ID" value="PKS10017.1"/>
    <property type="molecule type" value="Genomic_DNA"/>
</dbReference>
<accession>A0A2N3NC89</accession>
<organism evidence="5 6">
    <name type="scientific">Lomentospora prolificans</name>
    <dbReference type="NCBI Taxonomy" id="41688"/>
    <lineage>
        <taxon>Eukaryota</taxon>
        <taxon>Fungi</taxon>
        <taxon>Dikarya</taxon>
        <taxon>Ascomycota</taxon>
        <taxon>Pezizomycotina</taxon>
        <taxon>Sordariomycetes</taxon>
        <taxon>Hypocreomycetidae</taxon>
        <taxon>Microascales</taxon>
        <taxon>Microascaceae</taxon>
        <taxon>Lomentospora</taxon>
    </lineage>
</organism>
<dbReference type="AlphaFoldDB" id="A0A2N3NC89"/>
<dbReference type="PANTHER" id="PTHR47431:SF1">
    <property type="entry name" value="ZN(II)2CYS6 TRANSCRIPTION FACTOR (EUROFUNG)"/>
    <property type="match status" value="1"/>
</dbReference>
<name>A0A2N3NC89_9PEZI</name>
<gene>
    <name evidence="5" type="ORF">jhhlp_004642</name>
</gene>
<evidence type="ECO:0000259" key="4">
    <source>
        <dbReference type="PROSITE" id="PS50048"/>
    </source>
</evidence>
<dbReference type="STRING" id="41688.A0A2N3NC89"/>
<dbReference type="Pfam" id="PF04082">
    <property type="entry name" value="Fungal_trans"/>
    <property type="match status" value="1"/>
</dbReference>
<protein>
    <recommendedName>
        <fullName evidence="4">Zn(2)-C6 fungal-type domain-containing protein</fullName>
    </recommendedName>
</protein>
<dbReference type="Proteomes" id="UP000233524">
    <property type="component" value="Unassembled WGS sequence"/>
</dbReference>
<dbReference type="CDD" id="cd00067">
    <property type="entry name" value="GAL4"/>
    <property type="match status" value="1"/>
</dbReference>
<dbReference type="GO" id="GO:0008270">
    <property type="term" value="F:zinc ion binding"/>
    <property type="evidence" value="ECO:0007669"/>
    <property type="project" value="InterPro"/>
</dbReference>
<keyword evidence="6" id="KW-1185">Reference proteome</keyword>
<dbReference type="Pfam" id="PF00172">
    <property type="entry name" value="Zn_clus"/>
    <property type="match status" value="1"/>
</dbReference>
<dbReference type="GO" id="GO:0003677">
    <property type="term" value="F:DNA binding"/>
    <property type="evidence" value="ECO:0007669"/>
    <property type="project" value="InterPro"/>
</dbReference>
<keyword evidence="1" id="KW-0479">Metal-binding</keyword>
<feature type="region of interest" description="Disordered" evidence="3">
    <location>
        <begin position="1"/>
        <end position="43"/>
    </location>
</feature>
<keyword evidence="2" id="KW-0539">Nucleus</keyword>
<evidence type="ECO:0000256" key="2">
    <source>
        <dbReference type="ARBA" id="ARBA00023242"/>
    </source>
</evidence>
<dbReference type="InParanoid" id="A0A2N3NC89"/>
<evidence type="ECO:0000256" key="1">
    <source>
        <dbReference type="ARBA" id="ARBA00022723"/>
    </source>
</evidence>
<comment type="caution">
    <text evidence="5">The sequence shown here is derived from an EMBL/GenBank/DDBJ whole genome shotgun (WGS) entry which is preliminary data.</text>
</comment>
<dbReference type="Gene3D" id="4.10.240.10">
    <property type="entry name" value="Zn(2)-C6 fungal-type DNA-binding domain"/>
    <property type="match status" value="1"/>
</dbReference>
<dbReference type="SMART" id="SM00066">
    <property type="entry name" value="GAL4"/>
    <property type="match status" value="1"/>
</dbReference>
<evidence type="ECO:0000313" key="6">
    <source>
        <dbReference type="Proteomes" id="UP000233524"/>
    </source>
</evidence>
<feature type="domain" description="Zn(2)-C6 fungal-type" evidence="4">
    <location>
        <begin position="51"/>
        <end position="80"/>
    </location>
</feature>
<dbReference type="InterPro" id="IPR036864">
    <property type="entry name" value="Zn2-C6_fun-type_DNA-bd_sf"/>
</dbReference>
<evidence type="ECO:0000256" key="3">
    <source>
        <dbReference type="SAM" id="MobiDB-lite"/>
    </source>
</evidence>
<sequence>MEQFSPSAPSSSSPSPITPARPHTNALGTATAASSTSRSETRTQQSTVAAACLACRAKHLKCDGSSPCARCKSSNYECVYVASRRGYKPKKNQTSSRDRPTRQNSLTSLDAAAISPDDEAMILGSSTPVESQFHPPLAVPDAAAATPYGTNVQLSRPFHDSGASGVGLANSISDSAPLVEAVSAQAQHKSVADNCLESFYHNFYPAHPFVLPAGALPRTAKDLGLKPLLAAIRWIGSLYIDVGQWKASFLHEALRLAYDLATPRDGFLLQTLLLLIIGLDGNCQQEKARQLLSDAETLALQLGINSKTYATLQGRGIPVLEESWRRTWWELYVVDALIAGVHRNTNFFLFDFPAETALPCEEHQYVLGNIPPPTYLEDLDNKEFSGDDRQFSSFAYRILAARNLGKLLRATNVYGGSPESVERIENLLTNWRVHLPDAKRDALNNDCKVDEMMFQAHMITHAAVPGGPAFNLHTQHTLSSAADISRLITHRAPILSHTHFFICAVSLSSIVHLSRWAQWLHGPQDDDDLRQMIRLNIGALNRLGQVWGAADMAAGQVRGVAQEIYQEKKARQVEPSYWAGLTQGEVVSAMATDETIMSEIDGSQNISGPMT</sequence>
<dbReference type="PANTHER" id="PTHR47431">
    <property type="entry name" value="ZN(II)2CYS6 TRANSCRIPTION FACTOR (EUROFUNG)-RELATED"/>
    <property type="match status" value="1"/>
</dbReference>
<proteinExistence type="predicted"/>
<dbReference type="GO" id="GO:0000981">
    <property type="term" value="F:DNA-binding transcription factor activity, RNA polymerase II-specific"/>
    <property type="evidence" value="ECO:0007669"/>
    <property type="project" value="InterPro"/>
</dbReference>
<dbReference type="GO" id="GO:0006351">
    <property type="term" value="P:DNA-templated transcription"/>
    <property type="evidence" value="ECO:0007669"/>
    <property type="project" value="InterPro"/>
</dbReference>
<dbReference type="CDD" id="cd12148">
    <property type="entry name" value="fungal_TF_MHR"/>
    <property type="match status" value="1"/>
</dbReference>